<feature type="compositionally biased region" description="Basic and acidic residues" evidence="1">
    <location>
        <begin position="82"/>
        <end position="92"/>
    </location>
</feature>
<feature type="compositionally biased region" description="Basic residues" evidence="1">
    <location>
        <begin position="162"/>
        <end position="172"/>
    </location>
</feature>
<feature type="region of interest" description="Disordered" evidence="1">
    <location>
        <begin position="38"/>
        <end position="115"/>
    </location>
</feature>
<proteinExistence type="predicted"/>
<organism evidence="2">
    <name type="scientific">hydrothermal vent metagenome</name>
    <dbReference type="NCBI Taxonomy" id="652676"/>
    <lineage>
        <taxon>unclassified sequences</taxon>
        <taxon>metagenomes</taxon>
        <taxon>ecological metagenomes</taxon>
    </lineage>
</organism>
<sequence>MDRRRAADADAGAAGALRTRQSVRAMADPVGAVDLCRRRTIGTPGMVGGGHHRRDPDPPLYPGDGRGDLGKRHAPAARACPRRRDPHGDDRRHRPRGGAAADRPAADRHRQPADRRSRRLWRFLDGARRIVESQYGHLFGASPRPGARPGTGARGDELSWRRPARPRRHRAVPWRPPPCGDPARRPVQSPRLAAAGLRRADARRHRAAPDLARRGDRNAAPARLGRRGARSDPCVRPDVLAGPLYPRLRSDRDGRADAVRHMAAGGRAPAPGRRHGAAARLGAGQRGGCRTDKPLSPHARSAMGRADRPRRHGPVRAARNVSRPGAARGNHLARDRRGQAGQFLLRLARTGRRAPPPQGG</sequence>
<feature type="compositionally biased region" description="Basic and acidic residues" evidence="1">
    <location>
        <begin position="104"/>
        <end position="115"/>
    </location>
</feature>
<evidence type="ECO:0000256" key="1">
    <source>
        <dbReference type="SAM" id="MobiDB-lite"/>
    </source>
</evidence>
<gene>
    <name evidence="2" type="ORF">MGWOODY_Smn146</name>
</gene>
<dbReference type="EMBL" id="CZQE01000205">
    <property type="protein sequence ID" value="CUS45087.1"/>
    <property type="molecule type" value="Genomic_DNA"/>
</dbReference>
<feature type="region of interest" description="Disordered" evidence="1">
    <location>
        <begin position="281"/>
        <end position="360"/>
    </location>
</feature>
<dbReference type="AlphaFoldDB" id="A0A160TLV5"/>
<reference evidence="2" key="1">
    <citation type="submission" date="2015-10" db="EMBL/GenBank/DDBJ databases">
        <authorList>
            <person name="Gilbert D.G."/>
        </authorList>
    </citation>
    <scope>NUCLEOTIDE SEQUENCE</scope>
</reference>
<accession>A0A160TLV5</accession>
<feature type="compositionally biased region" description="Basic and acidic residues" evidence="1">
    <location>
        <begin position="207"/>
        <end position="217"/>
    </location>
</feature>
<feature type="compositionally biased region" description="Basic residues" evidence="1">
    <location>
        <begin position="72"/>
        <end position="81"/>
    </location>
</feature>
<name>A0A160TLV5_9ZZZZ</name>
<evidence type="ECO:0000313" key="2">
    <source>
        <dbReference type="EMBL" id="CUS45087.1"/>
    </source>
</evidence>
<feature type="region of interest" description="Disordered" evidence="1">
    <location>
        <begin position="140"/>
        <end position="235"/>
    </location>
</feature>
<feature type="region of interest" description="Disordered" evidence="1">
    <location>
        <begin position="1"/>
        <end position="21"/>
    </location>
</feature>
<protein>
    <submittedName>
        <fullName evidence="2">Basic proline-rich protein</fullName>
    </submittedName>
</protein>
<feature type="compositionally biased region" description="Low complexity" evidence="1">
    <location>
        <begin position="140"/>
        <end position="151"/>
    </location>
</feature>